<protein>
    <recommendedName>
        <fullName evidence="4">NADP-dependent oxidoreductase domain-containing protein</fullName>
    </recommendedName>
</protein>
<feature type="active site" description="Proton donor" evidence="1">
    <location>
        <position position="51"/>
    </location>
</feature>
<gene>
    <name evidence="5" type="ORF">CYNAS_LOCUS1735</name>
</gene>
<dbReference type="InterPro" id="IPR018170">
    <property type="entry name" value="Aldo/ket_reductase_CS"/>
</dbReference>
<dbReference type="EMBL" id="CATQJL010000001">
    <property type="protein sequence ID" value="CAJ0589752.1"/>
    <property type="molecule type" value="Genomic_DNA"/>
</dbReference>
<dbReference type="InterPro" id="IPR020471">
    <property type="entry name" value="AKR"/>
</dbReference>
<evidence type="ECO:0000256" key="2">
    <source>
        <dbReference type="PIRSR" id="PIRSR000097-2"/>
    </source>
</evidence>
<reference evidence="5" key="1">
    <citation type="submission" date="2023-07" db="EMBL/GenBank/DDBJ databases">
        <authorList>
            <consortium name="CYATHOMIX"/>
        </authorList>
    </citation>
    <scope>NUCLEOTIDE SEQUENCE</scope>
    <source>
        <strain evidence="5">N/A</strain>
    </source>
</reference>
<organism evidence="5 6">
    <name type="scientific">Cylicocyclus nassatus</name>
    <name type="common">Nematode worm</name>
    <dbReference type="NCBI Taxonomy" id="53992"/>
    <lineage>
        <taxon>Eukaryota</taxon>
        <taxon>Metazoa</taxon>
        <taxon>Ecdysozoa</taxon>
        <taxon>Nematoda</taxon>
        <taxon>Chromadorea</taxon>
        <taxon>Rhabditida</taxon>
        <taxon>Rhabditina</taxon>
        <taxon>Rhabditomorpha</taxon>
        <taxon>Strongyloidea</taxon>
        <taxon>Strongylidae</taxon>
        <taxon>Cylicocyclus</taxon>
    </lineage>
</organism>
<dbReference type="Proteomes" id="UP001176961">
    <property type="component" value="Unassembled WGS sequence"/>
</dbReference>
<keyword evidence="6" id="KW-1185">Reference proteome</keyword>
<feature type="site" description="Lowers pKa of active site Tyr" evidence="3">
    <location>
        <position position="80"/>
    </location>
</feature>
<evidence type="ECO:0000313" key="6">
    <source>
        <dbReference type="Proteomes" id="UP001176961"/>
    </source>
</evidence>
<dbReference type="GO" id="GO:0016491">
    <property type="term" value="F:oxidoreductase activity"/>
    <property type="evidence" value="ECO:0007669"/>
    <property type="project" value="InterPro"/>
</dbReference>
<dbReference type="AlphaFoldDB" id="A0AA36DL98"/>
<evidence type="ECO:0000259" key="4">
    <source>
        <dbReference type="Pfam" id="PF00248"/>
    </source>
</evidence>
<feature type="domain" description="NADP-dependent oxidoreductase" evidence="4">
    <location>
        <begin position="17"/>
        <end position="297"/>
    </location>
</feature>
<dbReference type="InterPro" id="IPR023210">
    <property type="entry name" value="NADP_OxRdtase_dom"/>
</dbReference>
<evidence type="ECO:0000313" key="5">
    <source>
        <dbReference type="EMBL" id="CAJ0589752.1"/>
    </source>
</evidence>
<dbReference type="PANTHER" id="PTHR11732">
    <property type="entry name" value="ALDO/KETO REDUCTASE"/>
    <property type="match status" value="1"/>
</dbReference>
<dbReference type="InterPro" id="IPR036812">
    <property type="entry name" value="NAD(P)_OxRdtase_dom_sf"/>
</dbReference>
<proteinExistence type="predicted"/>
<dbReference type="PROSITE" id="PS00063">
    <property type="entry name" value="ALDOKETO_REDUCTASE_3"/>
    <property type="match status" value="1"/>
</dbReference>
<sequence>MVIKTVKLSSGGLMPVLGLGTWTATDEKELTTALKAALDDGYRLIDTAYHYKNEAVIGKTLKEYFATGKLKREDVFITTKLPIFGHAPQDVPKLVNMQLEALQTDYIDLYLIHGPVPFKRAKDKFDLHFENGMQVPDPIDHLDTWRAMEKLHDEGKLKALGLSNFNVKQVQRVYDNARIKPANLQIEYHIYLQQPELIQLCKKLNISVTAYAPIGSPGRKEAVPKMAWPDGDPMTDPIVKELAAKYKKTPAQILLRFVVQQDIIAIPKTVKLDRLKENMNIFDFALTDGEMKKLHDIKTTVRLHLWEHAIGHPFYPFDDVKLTKPFSLMP</sequence>
<dbReference type="SUPFAM" id="SSF51430">
    <property type="entry name" value="NAD(P)-linked oxidoreductase"/>
    <property type="match status" value="1"/>
</dbReference>
<dbReference type="PROSITE" id="PS00798">
    <property type="entry name" value="ALDOKETO_REDUCTASE_1"/>
    <property type="match status" value="1"/>
</dbReference>
<evidence type="ECO:0000256" key="1">
    <source>
        <dbReference type="PIRSR" id="PIRSR000097-1"/>
    </source>
</evidence>
<dbReference type="Gene3D" id="3.20.20.100">
    <property type="entry name" value="NADP-dependent oxidoreductase domain"/>
    <property type="match status" value="1"/>
</dbReference>
<feature type="binding site" evidence="2">
    <location>
        <position position="113"/>
    </location>
    <ligand>
        <name>substrate</name>
    </ligand>
</feature>
<name>A0AA36DL98_CYLNA</name>
<dbReference type="PRINTS" id="PR00069">
    <property type="entry name" value="ALDKETRDTASE"/>
</dbReference>
<evidence type="ECO:0000256" key="3">
    <source>
        <dbReference type="PIRSR" id="PIRSR000097-3"/>
    </source>
</evidence>
<dbReference type="Pfam" id="PF00248">
    <property type="entry name" value="Aldo_ket_red"/>
    <property type="match status" value="1"/>
</dbReference>
<dbReference type="PIRSF" id="PIRSF000097">
    <property type="entry name" value="AKR"/>
    <property type="match status" value="1"/>
</dbReference>
<comment type="caution">
    <text evidence="5">The sequence shown here is derived from an EMBL/GenBank/DDBJ whole genome shotgun (WGS) entry which is preliminary data.</text>
</comment>
<dbReference type="FunFam" id="3.20.20.100:FF:000029">
    <property type="entry name" value="Aldo-keto reductase"/>
    <property type="match status" value="1"/>
</dbReference>
<accession>A0AA36DL98</accession>